<dbReference type="GO" id="GO:0015031">
    <property type="term" value="P:protein transport"/>
    <property type="evidence" value="ECO:0007669"/>
    <property type="project" value="UniProtKB-KW"/>
</dbReference>
<dbReference type="Gene3D" id="2.70.130.10">
    <property type="entry name" value="Mannose-6-phosphate receptor binding domain"/>
    <property type="match status" value="1"/>
</dbReference>
<dbReference type="GO" id="GO:0010008">
    <property type="term" value="C:endosome membrane"/>
    <property type="evidence" value="ECO:0007669"/>
    <property type="project" value="UniProtKB-SubCell"/>
</dbReference>
<evidence type="ECO:0000256" key="6">
    <source>
        <dbReference type="ARBA" id="ARBA00013776"/>
    </source>
</evidence>
<evidence type="ECO:0000256" key="11">
    <source>
        <dbReference type="ARBA" id="ARBA00022989"/>
    </source>
</evidence>
<dbReference type="AlphaFoldDB" id="A0A1S3IG01"/>
<keyword evidence="16" id="KW-1015">Disulfide bond</keyword>
<name>A0A1S3IG01_LINAN</name>
<accession>A0A1S3IG01</accession>
<dbReference type="PANTHER" id="PTHR15071:SF0">
    <property type="entry name" value="MANNOSE 6-PHOSPHATE RECEPTOR-LIKE PROTEIN 1"/>
    <property type="match status" value="1"/>
</dbReference>
<feature type="chain" id="PRO_5010370179" description="Autophagy-related protein 27" evidence="19">
    <location>
        <begin position="32"/>
        <end position="256"/>
    </location>
</feature>
<dbReference type="PROSITE" id="PS51914">
    <property type="entry name" value="MRH"/>
    <property type="match status" value="1"/>
</dbReference>
<dbReference type="OrthoDB" id="29460at2759"/>
<sequence length="256" mass="28182">MARRQSGRSVPNTTTVLFVLLLLLFVRASHSQSCVKIDSCSCRNENGVLNLRPLASSDGTARFKATSSDLFTYSWNPCTRFTANKGPTGGCEDVAVCQVDMYTNGYSLGSQATATFNMTSQGAFQVVYSATDTSGTTRTSHVQLICDPSKEGDFVAEGERSDMPTNYFMTLMSKYACFQEEEPDSLSIGSLLIIIVLVFAVTYLGVGVGYRYFIQQERGANVIPQREMWQAIPALVKDGFLFTKNKFKKGDYDPVT</sequence>
<evidence type="ECO:0000256" key="14">
    <source>
        <dbReference type="ARBA" id="ARBA00023128"/>
    </source>
</evidence>
<dbReference type="InterPro" id="IPR018939">
    <property type="entry name" value="Autophagy-rel_prot_27"/>
</dbReference>
<evidence type="ECO:0000313" key="21">
    <source>
        <dbReference type="Proteomes" id="UP000085678"/>
    </source>
</evidence>
<evidence type="ECO:0000256" key="2">
    <source>
        <dbReference type="ARBA" id="ARBA00004358"/>
    </source>
</evidence>
<evidence type="ECO:0000256" key="19">
    <source>
        <dbReference type="SAM" id="SignalP"/>
    </source>
</evidence>
<dbReference type="GO" id="GO:0006914">
    <property type="term" value="P:autophagy"/>
    <property type="evidence" value="ECO:0007669"/>
    <property type="project" value="UniProtKB-KW"/>
</dbReference>
<dbReference type="OMA" id="NCQINAN"/>
<dbReference type="PANTHER" id="PTHR15071">
    <property type="entry name" value="MANNOSE-6-PHOSPHATE RECEPTOR FAMILY MEMBER"/>
    <property type="match status" value="1"/>
</dbReference>
<keyword evidence="10" id="KW-0653">Protein transport</keyword>
<evidence type="ECO:0000256" key="13">
    <source>
        <dbReference type="ARBA" id="ARBA00023034"/>
    </source>
</evidence>
<keyword evidence="15 18" id="KW-0472">Membrane</keyword>
<comment type="similarity">
    <text evidence="5">Belongs to the ATG27 family.</text>
</comment>
<protein>
    <recommendedName>
        <fullName evidence="6">Autophagy-related protein 27</fullName>
    </recommendedName>
</protein>
<evidence type="ECO:0000256" key="7">
    <source>
        <dbReference type="ARBA" id="ARBA00022448"/>
    </source>
</evidence>
<dbReference type="InParanoid" id="A0A1S3IG01"/>
<keyword evidence="21" id="KW-1185">Reference proteome</keyword>
<gene>
    <name evidence="22" type="primary">LOC106163386</name>
</gene>
<keyword evidence="11 18" id="KW-1133">Transmembrane helix</keyword>
<dbReference type="InterPro" id="IPR009011">
    <property type="entry name" value="Man6P_isomerase_rcpt-bd_dom_sf"/>
</dbReference>
<evidence type="ECO:0000256" key="1">
    <source>
        <dbReference type="ARBA" id="ARBA00004304"/>
    </source>
</evidence>
<reference evidence="22" key="1">
    <citation type="submission" date="2025-08" db="UniProtKB">
        <authorList>
            <consortium name="RefSeq"/>
        </authorList>
    </citation>
    <scope>IDENTIFICATION</scope>
    <source>
        <tissue evidence="22">Gonads</tissue>
    </source>
</reference>
<evidence type="ECO:0000259" key="20">
    <source>
        <dbReference type="PROSITE" id="PS51914"/>
    </source>
</evidence>
<evidence type="ECO:0000256" key="12">
    <source>
        <dbReference type="ARBA" id="ARBA00023006"/>
    </source>
</evidence>
<evidence type="ECO:0000256" key="10">
    <source>
        <dbReference type="ARBA" id="ARBA00022927"/>
    </source>
</evidence>
<evidence type="ECO:0000256" key="15">
    <source>
        <dbReference type="ARBA" id="ARBA00023136"/>
    </source>
</evidence>
<feature type="signal peptide" evidence="19">
    <location>
        <begin position="1"/>
        <end position="31"/>
    </location>
</feature>
<evidence type="ECO:0000256" key="17">
    <source>
        <dbReference type="ARBA" id="ARBA00023329"/>
    </source>
</evidence>
<keyword evidence="14" id="KW-0496">Mitochondrion</keyword>
<keyword evidence="8 18" id="KW-0812">Transmembrane</keyword>
<dbReference type="SUPFAM" id="SSF50911">
    <property type="entry name" value="Mannose 6-phosphate receptor domain"/>
    <property type="match status" value="1"/>
</dbReference>
<dbReference type="InterPro" id="IPR044865">
    <property type="entry name" value="MRH_dom"/>
</dbReference>
<dbReference type="GO" id="GO:0034045">
    <property type="term" value="C:phagophore assembly site membrane"/>
    <property type="evidence" value="ECO:0007669"/>
    <property type="project" value="UniProtKB-SubCell"/>
</dbReference>
<evidence type="ECO:0000256" key="18">
    <source>
        <dbReference type="SAM" id="Phobius"/>
    </source>
</evidence>
<keyword evidence="17" id="KW-0968">Cytoplasmic vesicle</keyword>
<comment type="subcellular location">
    <subcellularLocation>
        <location evidence="2">Cytoplasmic vesicle membrane</location>
        <topology evidence="2">Single-pass type I membrane protein</topology>
    </subcellularLocation>
    <subcellularLocation>
        <location evidence="3">Golgi apparatus membrane</location>
    </subcellularLocation>
    <subcellularLocation>
        <location evidence="1">Mitochondrion membrane</location>
        <topology evidence="1">Single-pass membrane protein</topology>
    </subcellularLocation>
    <subcellularLocation>
        <location evidence="4">Preautophagosomal structure membrane</location>
        <topology evidence="4">Single-pass type I membrane protein</topology>
    </subcellularLocation>
</comment>
<evidence type="ECO:0000256" key="8">
    <source>
        <dbReference type="ARBA" id="ARBA00022692"/>
    </source>
</evidence>
<dbReference type="GO" id="GO:0000139">
    <property type="term" value="C:Golgi membrane"/>
    <property type="evidence" value="ECO:0007669"/>
    <property type="project" value="UniProtKB-SubCell"/>
</dbReference>
<dbReference type="SMART" id="SM01404">
    <property type="entry name" value="CIMR"/>
    <property type="match status" value="1"/>
</dbReference>
<evidence type="ECO:0000256" key="5">
    <source>
        <dbReference type="ARBA" id="ARBA00005363"/>
    </source>
</evidence>
<evidence type="ECO:0000256" key="9">
    <source>
        <dbReference type="ARBA" id="ARBA00022729"/>
    </source>
</evidence>
<keyword evidence="13" id="KW-0333">Golgi apparatus</keyword>
<proteinExistence type="inferred from homology"/>
<dbReference type="GO" id="GO:0031966">
    <property type="term" value="C:mitochondrial membrane"/>
    <property type="evidence" value="ECO:0007669"/>
    <property type="project" value="UniProtKB-SubCell"/>
</dbReference>
<organism evidence="21 22">
    <name type="scientific">Lingula anatina</name>
    <name type="common">Brachiopod</name>
    <name type="synonym">Lingula unguis</name>
    <dbReference type="NCBI Taxonomy" id="7574"/>
    <lineage>
        <taxon>Eukaryota</taxon>
        <taxon>Metazoa</taxon>
        <taxon>Spiralia</taxon>
        <taxon>Lophotrochozoa</taxon>
        <taxon>Brachiopoda</taxon>
        <taxon>Linguliformea</taxon>
        <taxon>Lingulata</taxon>
        <taxon>Lingulida</taxon>
        <taxon>Linguloidea</taxon>
        <taxon>Lingulidae</taxon>
        <taxon>Lingula</taxon>
    </lineage>
</organism>
<feature type="transmembrane region" description="Helical" evidence="18">
    <location>
        <begin position="186"/>
        <end position="210"/>
    </location>
</feature>
<dbReference type="GeneID" id="106163386"/>
<evidence type="ECO:0000256" key="16">
    <source>
        <dbReference type="ARBA" id="ARBA00023157"/>
    </source>
</evidence>
<evidence type="ECO:0000313" key="22">
    <source>
        <dbReference type="RefSeq" id="XP_013396399.1"/>
    </source>
</evidence>
<dbReference type="GO" id="GO:0005802">
    <property type="term" value="C:trans-Golgi network"/>
    <property type="evidence" value="ECO:0007669"/>
    <property type="project" value="TreeGrafter"/>
</dbReference>
<keyword evidence="7" id="KW-0813">Transport</keyword>
<evidence type="ECO:0000256" key="4">
    <source>
        <dbReference type="ARBA" id="ARBA00004472"/>
    </source>
</evidence>
<dbReference type="Proteomes" id="UP000085678">
    <property type="component" value="Unplaced"/>
</dbReference>
<feature type="domain" description="MRH" evidence="20">
    <location>
        <begin position="38"/>
        <end position="179"/>
    </location>
</feature>
<dbReference type="KEGG" id="lak:106163386"/>
<dbReference type="Pfam" id="PF09451">
    <property type="entry name" value="ATG27"/>
    <property type="match status" value="1"/>
</dbReference>
<dbReference type="RefSeq" id="XP_013396399.1">
    <property type="nucleotide sequence ID" value="XM_013540945.2"/>
</dbReference>
<keyword evidence="12" id="KW-0072">Autophagy</keyword>
<evidence type="ECO:0000256" key="3">
    <source>
        <dbReference type="ARBA" id="ARBA00004394"/>
    </source>
</evidence>
<keyword evidence="9 19" id="KW-0732">Signal</keyword>